<feature type="region of interest" description="Disordered" evidence="1">
    <location>
        <begin position="414"/>
        <end position="442"/>
    </location>
</feature>
<evidence type="ECO:0008006" key="5">
    <source>
        <dbReference type="Google" id="ProtNLM"/>
    </source>
</evidence>
<dbReference type="InterPro" id="IPR012505">
    <property type="entry name" value="YbbR"/>
</dbReference>
<keyword evidence="4" id="KW-1185">Reference proteome</keyword>
<keyword evidence="2" id="KW-0812">Transmembrane</keyword>
<comment type="caution">
    <text evidence="3">The sequence shown here is derived from an EMBL/GenBank/DDBJ whole genome shotgun (WGS) entry which is preliminary data.</text>
</comment>
<dbReference type="PANTHER" id="PTHR37804:SF1">
    <property type="entry name" value="CDAA REGULATORY PROTEIN CDAR"/>
    <property type="match status" value="1"/>
</dbReference>
<sequence length="442" mass="47620">MAQKMKKYKLTINLGLKITAFVFSVFLWLIVVNIDNPVSSITYNNIPVTIVNDDIITSSGEVYQVVGEQTVSVVVYANRQIQQELTADDIVATADIREMDTSTGLVPITVDIPNYRDASAEAVPRNLQIQREKSGRKVFALTVETTGDERDGYIVGDMTVNPENVTITGAESTLEQIDRAVAQVDINGISEDEERSADLILFGKDGNVIGQNQLENNLGDEGITVSIEVLEQKTVPVTAEASGSPAEGYRYTSCTAEPESVQICGKSDVIADVEEIAIPASAISVNGARNPVEQTVDITEYLPDGVRLVDENAKNITVTAMVEQEGTRTIDFLVNSIIINDLADDLSVSYETGAEIRFTFSGEQDKLDVLDISNAVSVDLSGYTQPGTYDVPVNVTLPEGITLTSEVTVQLTLVDKSESDTEGPSGSNDSSGQEEDSPSGEE</sequence>
<dbReference type="Gene3D" id="2.170.120.30">
    <property type="match status" value="2"/>
</dbReference>
<feature type="compositionally biased region" description="Acidic residues" evidence="1">
    <location>
        <begin position="432"/>
        <end position="442"/>
    </location>
</feature>
<dbReference type="AlphaFoldDB" id="A0A5M9HZP9"/>
<evidence type="ECO:0000313" key="3">
    <source>
        <dbReference type="EMBL" id="KAA8501026.1"/>
    </source>
</evidence>
<accession>A0A5M9HZP9</accession>
<dbReference type="Pfam" id="PF07949">
    <property type="entry name" value="YbbR"/>
    <property type="match status" value="2"/>
</dbReference>
<feature type="transmembrane region" description="Helical" evidence="2">
    <location>
        <begin position="12"/>
        <end position="31"/>
    </location>
</feature>
<organism evidence="3 4">
    <name type="scientific">Mediterraneibacter catenae</name>
    <dbReference type="NCBI Taxonomy" id="2594882"/>
    <lineage>
        <taxon>Bacteria</taxon>
        <taxon>Bacillati</taxon>
        <taxon>Bacillota</taxon>
        <taxon>Clostridia</taxon>
        <taxon>Lachnospirales</taxon>
        <taxon>Lachnospiraceae</taxon>
        <taxon>Mediterraneibacter</taxon>
    </lineage>
</organism>
<evidence type="ECO:0000313" key="4">
    <source>
        <dbReference type="Proteomes" id="UP000322025"/>
    </source>
</evidence>
<feature type="compositionally biased region" description="Polar residues" evidence="1">
    <location>
        <begin position="422"/>
        <end position="431"/>
    </location>
</feature>
<evidence type="ECO:0000256" key="1">
    <source>
        <dbReference type="SAM" id="MobiDB-lite"/>
    </source>
</evidence>
<name>A0A5M9HZP9_9FIRM</name>
<dbReference type="Proteomes" id="UP000322025">
    <property type="component" value="Unassembled WGS sequence"/>
</dbReference>
<dbReference type="InterPro" id="IPR053154">
    <property type="entry name" value="c-di-AMP_regulator"/>
</dbReference>
<keyword evidence="2" id="KW-0472">Membrane</keyword>
<keyword evidence="2" id="KW-1133">Transmembrane helix</keyword>
<reference evidence="3" key="1">
    <citation type="submission" date="2019-07" db="EMBL/GenBank/DDBJ databases">
        <authorList>
            <person name="Wongkuna S."/>
            <person name="Scaria J."/>
        </authorList>
    </citation>
    <scope>NUCLEOTIDE SEQUENCE [LARGE SCALE GENOMIC DNA]</scope>
    <source>
        <strain evidence="3">SW178</strain>
    </source>
</reference>
<dbReference type="EMBL" id="VMSO01000013">
    <property type="protein sequence ID" value="KAA8501026.1"/>
    <property type="molecule type" value="Genomic_DNA"/>
</dbReference>
<protein>
    <recommendedName>
        <fullName evidence="5">YbbR-like domain-containing protein</fullName>
    </recommendedName>
</protein>
<proteinExistence type="predicted"/>
<dbReference type="PANTHER" id="PTHR37804">
    <property type="entry name" value="CDAA REGULATORY PROTEIN CDAR"/>
    <property type="match status" value="1"/>
</dbReference>
<gene>
    <name evidence="3" type="ORF">FNY66_10510</name>
</gene>
<dbReference type="OrthoDB" id="1843316at2"/>
<dbReference type="Gene3D" id="2.170.120.40">
    <property type="entry name" value="YbbR-like domain"/>
    <property type="match status" value="2"/>
</dbReference>
<evidence type="ECO:0000256" key="2">
    <source>
        <dbReference type="SAM" id="Phobius"/>
    </source>
</evidence>